<name>A0A834WYH5_9FABA</name>
<feature type="compositionally biased region" description="Acidic residues" evidence="1">
    <location>
        <begin position="118"/>
        <end position="128"/>
    </location>
</feature>
<comment type="caution">
    <text evidence="2">The sequence shown here is derived from an EMBL/GenBank/DDBJ whole genome shotgun (WGS) entry which is preliminary data.</text>
</comment>
<dbReference type="EMBL" id="JAAIUW010000004">
    <property type="protein sequence ID" value="KAF7834862.1"/>
    <property type="molecule type" value="Genomic_DNA"/>
</dbReference>
<feature type="compositionally biased region" description="Polar residues" evidence="1">
    <location>
        <begin position="136"/>
        <end position="159"/>
    </location>
</feature>
<gene>
    <name evidence="2" type="ORF">G2W53_009721</name>
</gene>
<organism evidence="2 3">
    <name type="scientific">Senna tora</name>
    <dbReference type="NCBI Taxonomy" id="362788"/>
    <lineage>
        <taxon>Eukaryota</taxon>
        <taxon>Viridiplantae</taxon>
        <taxon>Streptophyta</taxon>
        <taxon>Embryophyta</taxon>
        <taxon>Tracheophyta</taxon>
        <taxon>Spermatophyta</taxon>
        <taxon>Magnoliopsida</taxon>
        <taxon>eudicotyledons</taxon>
        <taxon>Gunneridae</taxon>
        <taxon>Pentapetalae</taxon>
        <taxon>rosids</taxon>
        <taxon>fabids</taxon>
        <taxon>Fabales</taxon>
        <taxon>Fabaceae</taxon>
        <taxon>Caesalpinioideae</taxon>
        <taxon>Cassia clade</taxon>
        <taxon>Senna</taxon>
    </lineage>
</organism>
<evidence type="ECO:0000313" key="2">
    <source>
        <dbReference type="EMBL" id="KAF7834862.1"/>
    </source>
</evidence>
<protein>
    <submittedName>
        <fullName evidence="2">Uncharacterized protein</fullName>
    </submittedName>
</protein>
<dbReference type="Proteomes" id="UP000634136">
    <property type="component" value="Unassembled WGS sequence"/>
</dbReference>
<feature type="region of interest" description="Disordered" evidence="1">
    <location>
        <begin position="109"/>
        <end position="269"/>
    </location>
</feature>
<reference evidence="2" key="1">
    <citation type="submission" date="2020-09" db="EMBL/GenBank/DDBJ databases">
        <title>Genome-Enabled Discovery of Anthraquinone Biosynthesis in Senna tora.</title>
        <authorList>
            <person name="Kang S.-H."/>
            <person name="Pandey R.P."/>
            <person name="Lee C.-M."/>
            <person name="Sim J.-S."/>
            <person name="Jeong J.-T."/>
            <person name="Choi B.-S."/>
            <person name="Jung M."/>
            <person name="Ginzburg D."/>
            <person name="Zhao K."/>
            <person name="Won S.Y."/>
            <person name="Oh T.-J."/>
            <person name="Yu Y."/>
            <person name="Kim N.-H."/>
            <person name="Lee O.R."/>
            <person name="Lee T.-H."/>
            <person name="Bashyal P."/>
            <person name="Kim T.-S."/>
            <person name="Lee W.-H."/>
            <person name="Kawkins C."/>
            <person name="Kim C.-K."/>
            <person name="Kim J.S."/>
            <person name="Ahn B.O."/>
            <person name="Rhee S.Y."/>
            <person name="Sohng J.K."/>
        </authorList>
    </citation>
    <scope>NUCLEOTIDE SEQUENCE</scope>
    <source>
        <tissue evidence="2">Leaf</tissue>
    </source>
</reference>
<proteinExistence type="predicted"/>
<feature type="compositionally biased region" description="Polar residues" evidence="1">
    <location>
        <begin position="255"/>
        <end position="269"/>
    </location>
</feature>
<keyword evidence="3" id="KW-1185">Reference proteome</keyword>
<feature type="compositionally biased region" description="Basic and acidic residues" evidence="1">
    <location>
        <begin position="299"/>
        <end position="309"/>
    </location>
</feature>
<sequence>MTESQETLQDPSPPLSAEEADNLHRSCKKIKTNEEEGLIEDLTMDECPPNNNTDAPLKGVIEQIQGLEEEDESMPDLVISESPDPDKVKKALWQKDKPNSQTYMEKLLGINGRGNEIPCDDDQDFSWDDIERKGPTNPSRFSKNSGGNEKPSGSNQQANIFALISDIESEGPPSSEVILIQDAKDSQAENKQANASISQSHPAAENKTLVQKNKPKKADPIFALSKKQGPNTQPIASTKKPQKLPSDRHSDHMVVSSQAQGTKNLTLHNNIKSPFKLKEGPFKNLMVNSSDPPKAKQKKPPDYMKRFIL</sequence>
<evidence type="ECO:0000256" key="1">
    <source>
        <dbReference type="SAM" id="MobiDB-lite"/>
    </source>
</evidence>
<dbReference type="AlphaFoldDB" id="A0A834WYH5"/>
<accession>A0A834WYH5</accession>
<feature type="compositionally biased region" description="Polar residues" evidence="1">
    <location>
        <begin position="189"/>
        <end position="201"/>
    </location>
</feature>
<feature type="compositionally biased region" description="Polar residues" evidence="1">
    <location>
        <begin position="1"/>
        <end position="10"/>
    </location>
</feature>
<feature type="region of interest" description="Disordered" evidence="1">
    <location>
        <begin position="282"/>
        <end position="309"/>
    </location>
</feature>
<feature type="region of interest" description="Disordered" evidence="1">
    <location>
        <begin position="1"/>
        <end position="22"/>
    </location>
</feature>
<evidence type="ECO:0000313" key="3">
    <source>
        <dbReference type="Proteomes" id="UP000634136"/>
    </source>
</evidence>